<keyword evidence="6" id="KW-1003">Cell membrane</keyword>
<name>K6YRY8_9ALTE</name>
<feature type="transmembrane region" description="Helical" evidence="6">
    <location>
        <begin position="218"/>
        <end position="239"/>
    </location>
</feature>
<dbReference type="RefSeq" id="WP_007620271.1">
    <property type="nucleotide sequence ID" value="NZ_BAEO01000031.1"/>
</dbReference>
<accession>K6YRY8</accession>
<feature type="transmembrane region" description="Helical" evidence="6">
    <location>
        <begin position="251"/>
        <end position="269"/>
    </location>
</feature>
<evidence type="ECO:0000256" key="4">
    <source>
        <dbReference type="ARBA" id="ARBA00022989"/>
    </source>
</evidence>
<evidence type="ECO:0000256" key="5">
    <source>
        <dbReference type="ARBA" id="ARBA00023136"/>
    </source>
</evidence>
<sequence length="273" mass="28197">MDVVLNNLPTIFALITTGIFAGLLAGLLGVGGGIVIVPVLYFLFQNFDVSAQSAMLIATATSLATIVPTSISTIRAHQSIGNLDFRLLKSWGPYILVGVVLGSLLVTQYGGQWLSGLFALVACLSALNMLFRAGKAALADSLPGKVGQGVIASCIGFFSAMVGIGGGTLSVPVLTAYSYPAHKAVGTASGIGLIISLPAAITMLTFGVTPSDAPFGTYGLVNLLGFVCIVPLTVIFAPMGAKLARKMDALLLKKVFAVVLLITGLRMFAQLFI</sequence>
<evidence type="ECO:0000256" key="3">
    <source>
        <dbReference type="ARBA" id="ARBA00022692"/>
    </source>
</evidence>
<dbReference type="InterPro" id="IPR002781">
    <property type="entry name" value="TM_pro_TauE-like"/>
</dbReference>
<evidence type="ECO:0000313" key="8">
    <source>
        <dbReference type="Proteomes" id="UP000006327"/>
    </source>
</evidence>
<evidence type="ECO:0000256" key="6">
    <source>
        <dbReference type="RuleBase" id="RU363041"/>
    </source>
</evidence>
<feature type="transmembrane region" description="Helical" evidence="6">
    <location>
        <begin position="54"/>
        <end position="71"/>
    </location>
</feature>
<dbReference type="Pfam" id="PF01925">
    <property type="entry name" value="TauE"/>
    <property type="match status" value="1"/>
</dbReference>
<evidence type="ECO:0000256" key="2">
    <source>
        <dbReference type="ARBA" id="ARBA00009142"/>
    </source>
</evidence>
<dbReference type="PANTHER" id="PTHR43483">
    <property type="entry name" value="MEMBRANE TRANSPORTER PROTEIN HI_0806-RELATED"/>
    <property type="match status" value="1"/>
</dbReference>
<feature type="transmembrane region" description="Helical" evidence="6">
    <location>
        <begin position="184"/>
        <end position="206"/>
    </location>
</feature>
<dbReference type="PANTHER" id="PTHR43483:SF3">
    <property type="entry name" value="MEMBRANE TRANSPORTER PROTEIN HI_0806-RELATED"/>
    <property type="match status" value="1"/>
</dbReference>
<evidence type="ECO:0000313" key="7">
    <source>
        <dbReference type="EMBL" id="GAC19443.1"/>
    </source>
</evidence>
<keyword evidence="4 6" id="KW-1133">Transmembrane helix</keyword>
<dbReference type="STRING" id="493475.GARC_2477"/>
<dbReference type="GO" id="GO:0005886">
    <property type="term" value="C:plasma membrane"/>
    <property type="evidence" value="ECO:0007669"/>
    <property type="project" value="UniProtKB-SubCell"/>
</dbReference>
<dbReference type="Proteomes" id="UP000006327">
    <property type="component" value="Unassembled WGS sequence"/>
</dbReference>
<gene>
    <name evidence="7" type="ORF">GARC_2477</name>
</gene>
<dbReference type="AlphaFoldDB" id="K6YRY8"/>
<evidence type="ECO:0000256" key="1">
    <source>
        <dbReference type="ARBA" id="ARBA00004141"/>
    </source>
</evidence>
<comment type="subcellular location">
    <subcellularLocation>
        <location evidence="6">Cell membrane</location>
        <topology evidence="6">Multi-pass membrane protein</topology>
    </subcellularLocation>
    <subcellularLocation>
        <location evidence="1">Membrane</location>
        <topology evidence="1">Multi-pass membrane protein</topology>
    </subcellularLocation>
</comment>
<dbReference type="eggNOG" id="COG0730">
    <property type="taxonomic scope" value="Bacteria"/>
</dbReference>
<dbReference type="EMBL" id="BAEO01000031">
    <property type="protein sequence ID" value="GAC19443.1"/>
    <property type="molecule type" value="Genomic_DNA"/>
</dbReference>
<protein>
    <recommendedName>
        <fullName evidence="6">Probable membrane transporter protein</fullName>
    </recommendedName>
</protein>
<feature type="transmembrane region" description="Helical" evidence="6">
    <location>
        <begin position="117"/>
        <end position="138"/>
    </location>
</feature>
<feature type="transmembrane region" description="Helical" evidence="6">
    <location>
        <begin position="12"/>
        <end position="42"/>
    </location>
</feature>
<keyword evidence="3 6" id="KW-0812">Transmembrane</keyword>
<comment type="similarity">
    <text evidence="2 6">Belongs to the 4-toluene sulfonate uptake permease (TSUP) (TC 2.A.102) family.</text>
</comment>
<reference evidence="7 8" key="1">
    <citation type="journal article" date="2017" name="Antonie Van Leeuwenhoek">
        <title>Rhizobium rhizosphaerae sp. nov., a novel species isolated from rice rhizosphere.</title>
        <authorList>
            <person name="Zhao J.J."/>
            <person name="Zhang J."/>
            <person name="Zhang R.J."/>
            <person name="Zhang C.W."/>
            <person name="Yin H.Q."/>
            <person name="Zhang X.X."/>
        </authorList>
    </citation>
    <scope>NUCLEOTIDE SEQUENCE [LARGE SCALE GENOMIC DNA]</scope>
    <source>
        <strain evidence="7 8">BSs20135</strain>
    </source>
</reference>
<feature type="transmembrane region" description="Helical" evidence="6">
    <location>
        <begin position="91"/>
        <end position="110"/>
    </location>
</feature>
<comment type="caution">
    <text evidence="7">The sequence shown here is derived from an EMBL/GenBank/DDBJ whole genome shotgun (WGS) entry which is preliminary data.</text>
</comment>
<feature type="transmembrane region" description="Helical" evidence="6">
    <location>
        <begin position="150"/>
        <end position="177"/>
    </location>
</feature>
<organism evidence="7 8">
    <name type="scientific">Paraglaciecola arctica BSs20135</name>
    <dbReference type="NCBI Taxonomy" id="493475"/>
    <lineage>
        <taxon>Bacteria</taxon>
        <taxon>Pseudomonadati</taxon>
        <taxon>Pseudomonadota</taxon>
        <taxon>Gammaproteobacteria</taxon>
        <taxon>Alteromonadales</taxon>
        <taxon>Alteromonadaceae</taxon>
        <taxon>Paraglaciecola</taxon>
    </lineage>
</organism>
<keyword evidence="8" id="KW-1185">Reference proteome</keyword>
<dbReference type="OrthoDB" id="457670at2"/>
<proteinExistence type="inferred from homology"/>
<keyword evidence="5 6" id="KW-0472">Membrane</keyword>